<accession>A0AA88HLC2</accession>
<name>A0AA88HLC2_ARTSF</name>
<protein>
    <submittedName>
        <fullName evidence="2">Uncharacterized protein</fullName>
    </submittedName>
</protein>
<dbReference type="Proteomes" id="UP001187531">
    <property type="component" value="Unassembled WGS sequence"/>
</dbReference>
<reference evidence="2" key="1">
    <citation type="submission" date="2023-07" db="EMBL/GenBank/DDBJ databases">
        <title>Chromosome-level genome assembly of Artemia franciscana.</title>
        <authorList>
            <person name="Jo E."/>
        </authorList>
    </citation>
    <scope>NUCLEOTIDE SEQUENCE</scope>
    <source>
        <tissue evidence="2">Whole body</tissue>
    </source>
</reference>
<keyword evidence="1" id="KW-0175">Coiled coil</keyword>
<evidence type="ECO:0000256" key="1">
    <source>
        <dbReference type="SAM" id="Coils"/>
    </source>
</evidence>
<evidence type="ECO:0000313" key="3">
    <source>
        <dbReference type="Proteomes" id="UP001187531"/>
    </source>
</evidence>
<comment type="caution">
    <text evidence="2">The sequence shown here is derived from an EMBL/GenBank/DDBJ whole genome shotgun (WGS) entry which is preliminary data.</text>
</comment>
<dbReference type="AlphaFoldDB" id="A0AA88HLC2"/>
<gene>
    <name evidence="2" type="ORF">QYM36_014850</name>
</gene>
<organism evidence="2 3">
    <name type="scientific">Artemia franciscana</name>
    <name type="common">Brine shrimp</name>
    <name type="synonym">Artemia sanfranciscana</name>
    <dbReference type="NCBI Taxonomy" id="6661"/>
    <lineage>
        <taxon>Eukaryota</taxon>
        <taxon>Metazoa</taxon>
        <taxon>Ecdysozoa</taxon>
        <taxon>Arthropoda</taxon>
        <taxon>Crustacea</taxon>
        <taxon>Branchiopoda</taxon>
        <taxon>Anostraca</taxon>
        <taxon>Artemiidae</taxon>
        <taxon>Artemia</taxon>
    </lineage>
</organism>
<sequence>MEQKLRRKVFLAESELEKLGRQEKKTIAQKKEVLAKLKDRSKILQERLLEFKAKEKEHQCCFEPFYEEIANLEESKAHLEKIVKQYAKVKETEAELKKRSELSRIKFIEVKNKSNSWAGEAKYEQQFDQLLNNFNSLRGENLKARTKLEEIILKNYEVKERVISEENQLKNDKKKKEKLIETASSLLVEREENIEKQKIFEERLRIILSKHNKETKEANRKMIEEKTLREYVSVKKKPRGKQHRSENDKEVKTAEVHNDSSKWDEFFKRSEGKSLFQILTLVKSVMNDNVALFQNLGQFNCEIQNQTADSKKFVVKEANQIFLLENISEGIEEHDDLKYLEDVCQLLKIPKSFADGEALVICKIIDKINELITGHL</sequence>
<dbReference type="EMBL" id="JAVRJZ010000019">
    <property type="protein sequence ID" value="KAK2706957.1"/>
    <property type="molecule type" value="Genomic_DNA"/>
</dbReference>
<evidence type="ECO:0000313" key="2">
    <source>
        <dbReference type="EMBL" id="KAK2706957.1"/>
    </source>
</evidence>
<feature type="coiled-coil region" evidence="1">
    <location>
        <begin position="27"/>
        <end position="182"/>
    </location>
</feature>
<keyword evidence="3" id="KW-1185">Reference proteome</keyword>
<proteinExistence type="predicted"/>